<evidence type="ECO:0008006" key="4">
    <source>
        <dbReference type="Google" id="ProtNLM"/>
    </source>
</evidence>
<name>A0AAJ0FNA3_9HYPO</name>
<evidence type="ECO:0000313" key="3">
    <source>
        <dbReference type="Proteomes" id="UP001251528"/>
    </source>
</evidence>
<keyword evidence="3" id="KW-1185">Reference proteome</keyword>
<protein>
    <recommendedName>
        <fullName evidence="4">F-box domain-containing protein</fullName>
    </recommendedName>
</protein>
<gene>
    <name evidence="2" type="ORF">QQS21_011541</name>
</gene>
<dbReference type="SUPFAM" id="SSF50998">
    <property type="entry name" value="Quinoprotein alcohol dehydrogenase-like"/>
    <property type="match status" value="1"/>
</dbReference>
<feature type="compositionally biased region" description="Basic and acidic residues" evidence="1">
    <location>
        <begin position="622"/>
        <end position="631"/>
    </location>
</feature>
<dbReference type="AlphaFoldDB" id="A0AAJ0FNA3"/>
<accession>A0AAJ0FNA3</accession>
<evidence type="ECO:0000313" key="2">
    <source>
        <dbReference type="EMBL" id="KAK2590771.1"/>
    </source>
</evidence>
<proteinExistence type="predicted"/>
<comment type="caution">
    <text evidence="2">The sequence shown here is derived from an EMBL/GenBank/DDBJ whole genome shotgun (WGS) entry which is preliminary data.</text>
</comment>
<dbReference type="InterPro" id="IPR011047">
    <property type="entry name" value="Quinoprotein_ADH-like_sf"/>
</dbReference>
<dbReference type="Proteomes" id="UP001251528">
    <property type="component" value="Unassembled WGS sequence"/>
</dbReference>
<evidence type="ECO:0000256" key="1">
    <source>
        <dbReference type="SAM" id="MobiDB-lite"/>
    </source>
</evidence>
<sequence length="631" mass="70319">MAHASLTGLPDHLLLDIVEYFDTARDVSHLGRVTKYAHKLVEQAGWKAFVKTRFPALTVPVKDGLSWSSATERFTYLDRCWDKRAIQFGLFKTQPPPRQRGRGRIPSRQAVDFHGVVDALHVPSLDQEVVAWGAGEDLQVRWGTAEGTKSNQKWGSILGRDGNYSAGIGDVTTLKIIERTAGAALEIVVGRANGDVELLSAADDDSFGMRTRNLLKLDERENADQMSALSISPGRLAVNCTEWQPDREVLATCRSSYLHLYSISSGNDEDLKPLAFYDMSKNRPPNEESFVRDVKFLGKDHLAVALGGSSQPIQYGTIRPTGIVFEHAVHNPNVRARIEGKLEPALTDVNTIVWAIQPVGHRNDKNLLLSSWQDGTFRLLDARTPSPHDAIYRDNFQPYQAGGPLLVYGTDRFVTGNNTAPTVRLFDFRSPKPYYHSTALSCSPAQPRPRACCSSDSLLPDKSGFMPECRPGIAKGCNWHTLSRSDCYRQDATFWLAYRGMDRVFSLAKASDTSDRFYLGLRGAISEAQLVLKEDIPQRQPKQQSCPDGWQFSKVRSVTMAETGVGLCSSSVHDGLHGELHRGMPELFYNKKMSGKTDDGYVFAEPPERSRLDATLRQQTSVRDRGGFRRR</sequence>
<dbReference type="InterPro" id="IPR015943">
    <property type="entry name" value="WD40/YVTN_repeat-like_dom_sf"/>
</dbReference>
<feature type="region of interest" description="Disordered" evidence="1">
    <location>
        <begin position="599"/>
        <end position="631"/>
    </location>
</feature>
<organism evidence="2 3">
    <name type="scientific">Conoideocrella luteorostrata</name>
    <dbReference type="NCBI Taxonomy" id="1105319"/>
    <lineage>
        <taxon>Eukaryota</taxon>
        <taxon>Fungi</taxon>
        <taxon>Dikarya</taxon>
        <taxon>Ascomycota</taxon>
        <taxon>Pezizomycotina</taxon>
        <taxon>Sordariomycetes</taxon>
        <taxon>Hypocreomycetidae</taxon>
        <taxon>Hypocreales</taxon>
        <taxon>Clavicipitaceae</taxon>
        <taxon>Conoideocrella</taxon>
    </lineage>
</organism>
<dbReference type="Gene3D" id="2.130.10.10">
    <property type="entry name" value="YVTN repeat-like/Quinoprotein amine dehydrogenase"/>
    <property type="match status" value="1"/>
</dbReference>
<reference evidence="2" key="1">
    <citation type="submission" date="2023-06" db="EMBL/GenBank/DDBJ databases">
        <title>Conoideocrella luteorostrata (Hypocreales: Clavicipitaceae), a potential biocontrol fungus for elongate hemlock scale in United States Christmas tree production areas.</title>
        <authorList>
            <person name="Barrett H."/>
            <person name="Lovett B."/>
            <person name="Macias A.M."/>
            <person name="Stajich J.E."/>
            <person name="Kasson M.T."/>
        </authorList>
    </citation>
    <scope>NUCLEOTIDE SEQUENCE</scope>
    <source>
        <strain evidence="2">ARSEF 14590</strain>
    </source>
</reference>
<dbReference type="EMBL" id="JASWJB010000398">
    <property type="protein sequence ID" value="KAK2590771.1"/>
    <property type="molecule type" value="Genomic_DNA"/>
</dbReference>